<dbReference type="eggNOG" id="COG4966">
    <property type="taxonomic scope" value="Bacteria"/>
</dbReference>
<dbReference type="Proteomes" id="UP000028931">
    <property type="component" value="Chromosome"/>
</dbReference>
<accession>A0A077F6U7</accession>
<evidence type="ECO:0000313" key="2">
    <source>
        <dbReference type="Proteomes" id="UP000028931"/>
    </source>
</evidence>
<dbReference type="AlphaFoldDB" id="A0A077F6U7"/>
<dbReference type="InterPro" id="IPR012902">
    <property type="entry name" value="N_methyl_site"/>
</dbReference>
<dbReference type="Pfam" id="PF07963">
    <property type="entry name" value="N_methyl"/>
    <property type="match status" value="1"/>
</dbReference>
<dbReference type="KEGG" id="palk:PSAKL28_07810"/>
<protein>
    <submittedName>
        <fullName evidence="1">Type IV pilus assembly protein PilW</fullName>
    </submittedName>
</protein>
<dbReference type="HOGENOM" id="CLU_108019_0_0_6"/>
<organism evidence="1 2">
    <name type="scientific">Pseudomonas alkylphenolica</name>
    <dbReference type="NCBI Taxonomy" id="237609"/>
    <lineage>
        <taxon>Bacteria</taxon>
        <taxon>Pseudomonadati</taxon>
        <taxon>Pseudomonadota</taxon>
        <taxon>Gammaproteobacteria</taxon>
        <taxon>Pseudomonadales</taxon>
        <taxon>Pseudomonadaceae</taxon>
        <taxon>Pseudomonas</taxon>
    </lineage>
</organism>
<dbReference type="RefSeq" id="WP_038606885.1">
    <property type="nucleotide sequence ID" value="NZ_CP009048.1"/>
</dbReference>
<gene>
    <name evidence="1" type="ORF">PSAKL28_07810</name>
</gene>
<sequence>MTRQAGFSLLEAMLALSLGLLVLLGANRLFITASQSWQAQEAAARMQEDARHALQRLAQSIRMAGMFGCLRHDAMVFHDPLAADAFAQPVQITRGADGRLQRLSLISAEVVQASGRPDWTLVTDCRTQANVYAGIRAPEAGQFAVPIRRQDYRLVANELRLRSGASDGALVDGVGELQLELIRDGSSGISVVHLALTLTDPQQRVRPQTYRTSIALGNRSVGS</sequence>
<proteinExistence type="predicted"/>
<dbReference type="PROSITE" id="PS00409">
    <property type="entry name" value="PROKAR_NTER_METHYL"/>
    <property type="match status" value="1"/>
</dbReference>
<dbReference type="EMBL" id="CP009048">
    <property type="protein sequence ID" value="AIL60015.1"/>
    <property type="molecule type" value="Genomic_DNA"/>
</dbReference>
<name>A0A077F6U7_9PSED</name>
<evidence type="ECO:0000313" key="1">
    <source>
        <dbReference type="EMBL" id="AIL60015.1"/>
    </source>
</evidence>
<dbReference type="OrthoDB" id="5296662at2"/>
<reference evidence="1 2" key="1">
    <citation type="submission" date="2014-07" db="EMBL/GenBank/DDBJ databases">
        <authorList>
            <person name="Lee K."/>
            <person name="Lim J.Y."/>
            <person name="Hwang I."/>
        </authorList>
    </citation>
    <scope>NUCLEOTIDE SEQUENCE [LARGE SCALE GENOMIC DNA]</scope>
    <source>
        <strain evidence="1 2">KL28</strain>
    </source>
</reference>